<gene>
    <name evidence="12" type="ORF">PROPJV5_2041</name>
</gene>
<evidence type="ECO:0000256" key="6">
    <source>
        <dbReference type="ARBA" id="ARBA00023004"/>
    </source>
</evidence>
<evidence type="ECO:0000256" key="7">
    <source>
        <dbReference type="ARBA" id="ARBA00036243"/>
    </source>
</evidence>
<feature type="binding site" evidence="10">
    <location>
        <position position="135"/>
    </location>
    <ligand>
        <name>Fe cation</name>
        <dbReference type="ChEBI" id="CHEBI:24875"/>
        <label>2</label>
    </ligand>
</feature>
<organism evidence="12 13">
    <name type="scientific">Propionibacterium ruminifibrarum</name>
    <dbReference type="NCBI Taxonomy" id="1962131"/>
    <lineage>
        <taxon>Bacteria</taxon>
        <taxon>Bacillati</taxon>
        <taxon>Actinomycetota</taxon>
        <taxon>Actinomycetes</taxon>
        <taxon>Propionibacteriales</taxon>
        <taxon>Propionibacteriaceae</taxon>
        <taxon>Propionibacterium</taxon>
    </lineage>
</organism>
<dbReference type="GO" id="GO:0020037">
    <property type="term" value="F:heme binding"/>
    <property type="evidence" value="ECO:0007669"/>
    <property type="project" value="TreeGrafter"/>
</dbReference>
<dbReference type="GO" id="GO:0006826">
    <property type="term" value="P:iron ion transport"/>
    <property type="evidence" value="ECO:0007669"/>
    <property type="project" value="InterPro"/>
</dbReference>
<comment type="cofactor">
    <cofactor evidence="1">
        <name>heme b</name>
        <dbReference type="ChEBI" id="CHEBI:60344"/>
    </cofactor>
</comment>
<dbReference type="InterPro" id="IPR009078">
    <property type="entry name" value="Ferritin-like_SF"/>
</dbReference>
<feature type="binding site" evidence="10">
    <location>
        <position position="57"/>
    </location>
    <ligand>
        <name>Fe cation</name>
        <dbReference type="ChEBI" id="CHEBI:24875"/>
        <label>2</label>
    </ligand>
</feature>
<feature type="binding site" evidence="10">
    <location>
        <position position="132"/>
    </location>
    <ligand>
        <name>Fe cation</name>
        <dbReference type="ChEBI" id="CHEBI:24875"/>
        <label>2</label>
    </ligand>
</feature>
<dbReference type="RefSeq" id="WP_119716189.1">
    <property type="nucleotide sequence ID" value="NZ_OMOH01000008.1"/>
</dbReference>
<reference evidence="13" key="1">
    <citation type="submission" date="2018-02" db="EMBL/GenBank/DDBJ databases">
        <authorList>
            <person name="Hornung B."/>
        </authorList>
    </citation>
    <scope>NUCLEOTIDE SEQUENCE [LARGE SCALE GENOMIC DNA]</scope>
</reference>
<keyword evidence="4" id="KW-0349">Heme</keyword>
<name>A0A375I6E9_9ACTN</name>
<dbReference type="GO" id="GO:0008199">
    <property type="term" value="F:ferric iron binding"/>
    <property type="evidence" value="ECO:0007669"/>
    <property type="project" value="InterPro"/>
</dbReference>
<dbReference type="EC" id="1.16.3.1" evidence="9"/>
<dbReference type="PRINTS" id="PR00601">
    <property type="entry name" value="BACFERRITIN"/>
</dbReference>
<dbReference type="Pfam" id="PF00210">
    <property type="entry name" value="Ferritin"/>
    <property type="match status" value="1"/>
</dbReference>
<feature type="binding site" evidence="10">
    <location>
        <position position="57"/>
    </location>
    <ligand>
        <name>Fe cation</name>
        <dbReference type="ChEBI" id="CHEBI:24875"/>
        <label>1</label>
    </ligand>
</feature>
<dbReference type="PROSITE" id="PS50905">
    <property type="entry name" value="FERRITIN_LIKE"/>
    <property type="match status" value="1"/>
</dbReference>
<dbReference type="InterPro" id="IPR012347">
    <property type="entry name" value="Ferritin-like"/>
</dbReference>
<feature type="binding site" evidence="10">
    <location>
        <position position="132"/>
    </location>
    <ligand>
        <name>Fe cation</name>
        <dbReference type="ChEBI" id="CHEBI:24875"/>
        <label>1</label>
    </ligand>
</feature>
<evidence type="ECO:0000256" key="4">
    <source>
        <dbReference type="ARBA" id="ARBA00022617"/>
    </source>
</evidence>
<dbReference type="GO" id="GO:0006879">
    <property type="term" value="P:intracellular iron ion homeostasis"/>
    <property type="evidence" value="ECO:0007669"/>
    <property type="project" value="UniProtKB-KW"/>
</dbReference>
<keyword evidence="6 9" id="KW-0408">Iron</keyword>
<dbReference type="GO" id="GO:0005829">
    <property type="term" value="C:cytosol"/>
    <property type="evidence" value="ECO:0007669"/>
    <property type="project" value="TreeGrafter"/>
</dbReference>
<feature type="binding site" evidence="10">
    <location>
        <position position="56"/>
    </location>
    <ligand>
        <name>Fe cation</name>
        <dbReference type="ChEBI" id="CHEBI:24875"/>
        <label>3</label>
    </ligand>
</feature>
<dbReference type="PANTHER" id="PTHR30295">
    <property type="entry name" value="BACTERIOFERRITIN"/>
    <property type="match status" value="1"/>
</dbReference>
<dbReference type="Gene3D" id="1.20.1260.10">
    <property type="match status" value="1"/>
</dbReference>
<dbReference type="InterPro" id="IPR008331">
    <property type="entry name" value="Ferritin_DPS_dom"/>
</dbReference>
<evidence type="ECO:0000256" key="5">
    <source>
        <dbReference type="ARBA" id="ARBA00022723"/>
    </source>
</evidence>
<proteinExistence type="inferred from homology"/>
<evidence type="ECO:0000256" key="3">
    <source>
        <dbReference type="ARBA" id="ARBA00022434"/>
    </source>
</evidence>
<dbReference type="Proteomes" id="UP000265962">
    <property type="component" value="Unassembled WGS sequence"/>
</dbReference>
<feature type="domain" description="Ferritin-like diiron" evidence="11">
    <location>
        <begin position="7"/>
        <end position="150"/>
    </location>
</feature>
<keyword evidence="5 9" id="KW-0479">Metal-binding</keyword>
<comment type="catalytic activity">
    <reaction evidence="7">
        <text>Fe(2+)(in) = Fe(2+)(out)</text>
        <dbReference type="Rhea" id="RHEA:28486"/>
        <dbReference type="ChEBI" id="CHEBI:29033"/>
    </reaction>
</comment>
<dbReference type="OrthoDB" id="9800505at2"/>
<comment type="subunit">
    <text evidence="2">Homooligomer of 24 subunits, arranged as 12 dimers, that are packed together to form an approximately spherical molecule with a central cavity, in which large amounts of iron can be deposited.</text>
</comment>
<dbReference type="PANTHER" id="PTHR30295:SF0">
    <property type="entry name" value="BACTERIOFERRITIN"/>
    <property type="match status" value="1"/>
</dbReference>
<dbReference type="AlphaFoldDB" id="A0A375I6E9"/>
<dbReference type="GO" id="GO:0004322">
    <property type="term" value="F:ferroxidase activity"/>
    <property type="evidence" value="ECO:0007669"/>
    <property type="project" value="UniProtKB-EC"/>
</dbReference>
<keyword evidence="13" id="KW-1185">Reference proteome</keyword>
<protein>
    <recommendedName>
        <fullName evidence="9">Bacterioferritin</fullName>
        <ecNumber evidence="9">1.16.3.1</ecNumber>
    </recommendedName>
</protein>
<evidence type="ECO:0000256" key="9">
    <source>
        <dbReference type="PIRNR" id="PIRNR002560"/>
    </source>
</evidence>
<comment type="catalytic activity">
    <reaction evidence="8 9">
        <text>4 Fe(2+) + O2 + 4 H(+) = 4 Fe(3+) + 2 H2O</text>
        <dbReference type="Rhea" id="RHEA:11148"/>
        <dbReference type="ChEBI" id="CHEBI:15377"/>
        <dbReference type="ChEBI" id="CHEBI:15378"/>
        <dbReference type="ChEBI" id="CHEBI:15379"/>
        <dbReference type="ChEBI" id="CHEBI:29033"/>
        <dbReference type="ChEBI" id="CHEBI:29034"/>
        <dbReference type="EC" id="1.16.3.1"/>
    </reaction>
</comment>
<dbReference type="InterPro" id="IPR009040">
    <property type="entry name" value="Ferritin-like_diiron"/>
</dbReference>
<sequence length="164" mass="18364">MTEQSVDQNKNEVITTLNELLGVYWAGSAQHQAHVKLLDSWGLAGLSADMKARTDDEPETISELTDRLLDLGGTPDITFPQVHVGSSLREVLENDMALQRNASESLNEIAERMGRAHDATTRRLIEDILADEEQHLYWLESEIELLDKLGEQLYTAARLTPATH</sequence>
<dbReference type="SUPFAM" id="SSF47240">
    <property type="entry name" value="Ferritin-like"/>
    <property type="match status" value="1"/>
</dbReference>
<evidence type="ECO:0000313" key="12">
    <source>
        <dbReference type="EMBL" id="SPF69075.1"/>
    </source>
</evidence>
<evidence type="ECO:0000259" key="11">
    <source>
        <dbReference type="PROSITE" id="PS50905"/>
    </source>
</evidence>
<evidence type="ECO:0000256" key="2">
    <source>
        <dbReference type="ARBA" id="ARBA00011637"/>
    </source>
</evidence>
<dbReference type="PIRSF" id="PIRSF002560">
    <property type="entry name" value="Bacterioferritin"/>
    <property type="match status" value="1"/>
</dbReference>
<comment type="similarity">
    <text evidence="9">Belongs to the bacterioferritin family.</text>
</comment>
<evidence type="ECO:0000256" key="8">
    <source>
        <dbReference type="ARBA" id="ARBA00047990"/>
    </source>
</evidence>
<dbReference type="InterPro" id="IPR002024">
    <property type="entry name" value="Bacterioferritin"/>
</dbReference>
<keyword evidence="3 9" id="KW-0409">Iron storage</keyword>
<comment type="function">
    <text evidence="9">Iron-storage protein, whose ferroxidase center binds Fe(2+), oxidizes it using dioxygen to Fe(3+), and participates in the subsequent Fe(3+) oxide mineral core formation within the central cavity of the BFR protein shell.</text>
</comment>
<evidence type="ECO:0000256" key="10">
    <source>
        <dbReference type="PIRSR" id="PIRSR002560-1"/>
    </source>
</evidence>
<accession>A0A375I6E9</accession>
<dbReference type="EMBL" id="OMOH01000008">
    <property type="protein sequence ID" value="SPF69075.1"/>
    <property type="molecule type" value="Genomic_DNA"/>
</dbReference>
<evidence type="ECO:0000313" key="13">
    <source>
        <dbReference type="Proteomes" id="UP000265962"/>
    </source>
</evidence>
<evidence type="ECO:0000256" key="1">
    <source>
        <dbReference type="ARBA" id="ARBA00001970"/>
    </source>
</evidence>
<keyword evidence="12" id="KW-0560">Oxidoreductase</keyword>